<evidence type="ECO:0000256" key="6">
    <source>
        <dbReference type="ARBA" id="ARBA00022692"/>
    </source>
</evidence>
<dbReference type="Gene3D" id="1.20.120.350">
    <property type="entry name" value="Voltage-gated potassium channels. Chain C"/>
    <property type="match status" value="1"/>
</dbReference>
<sequence length="344" mass="38727">MDALNWAFLSATSGEMLLRCYVERSRAFRSGWHCMDAVVLCLSIAAEAAVLLIGSGLLLASVFRVLRVSRLLRFLHTLERLSFFRQLRKLIQMFASCLQTLFWSFCLTLLVMTMWANVAVVLLHPLVAELQSQGAWPDCQSCGRSFASVMRANLTLFQIIVASDSWGEVAVPLIETHPWTAVVFVGALWTLIFGMLNLMVAVVVDTFAEARENDLKDRSRELAQLEAREREALDRIFRRIDQGDTGCVTFADLRRGAEAVPEFKQRLRVMDVGLRDLQQLFSMIDEDPDLQRPQQNSTHVLHSFRPLEAASVVTREPCGAIVSTGARASSSTQQRGPIEIRRPR</sequence>
<evidence type="ECO:0000256" key="9">
    <source>
        <dbReference type="ARBA" id="ARBA00022989"/>
    </source>
</evidence>
<dbReference type="Gene3D" id="1.10.238.10">
    <property type="entry name" value="EF-hand"/>
    <property type="match status" value="1"/>
</dbReference>
<evidence type="ECO:0000256" key="4">
    <source>
        <dbReference type="ARBA" id="ARBA00022568"/>
    </source>
</evidence>
<keyword evidence="3" id="KW-0597">Phosphoprotein</keyword>
<dbReference type="Pfam" id="PF00520">
    <property type="entry name" value="Ion_trans"/>
    <property type="match status" value="1"/>
</dbReference>
<keyword evidence="9 16" id="KW-1133">Transmembrane helix</keyword>
<keyword evidence="2" id="KW-0813">Transport</keyword>
<evidence type="ECO:0000256" key="11">
    <source>
        <dbReference type="ARBA" id="ARBA00023136"/>
    </source>
</evidence>
<organism evidence="18 19">
    <name type="scientific">Prorocentrum cordatum</name>
    <dbReference type="NCBI Taxonomy" id="2364126"/>
    <lineage>
        <taxon>Eukaryota</taxon>
        <taxon>Sar</taxon>
        <taxon>Alveolata</taxon>
        <taxon>Dinophyceae</taxon>
        <taxon>Prorocentrales</taxon>
        <taxon>Prorocentraceae</taxon>
        <taxon>Prorocentrum</taxon>
    </lineage>
</organism>
<keyword evidence="19" id="KW-1185">Reference proteome</keyword>
<feature type="region of interest" description="Disordered" evidence="15">
    <location>
        <begin position="323"/>
        <end position="344"/>
    </location>
</feature>
<keyword evidence="6 16" id="KW-0812">Transmembrane</keyword>
<dbReference type="Proteomes" id="UP001189429">
    <property type="component" value="Unassembled WGS sequence"/>
</dbReference>
<evidence type="ECO:0000256" key="1">
    <source>
        <dbReference type="ARBA" id="ARBA00004141"/>
    </source>
</evidence>
<evidence type="ECO:0000256" key="3">
    <source>
        <dbReference type="ARBA" id="ARBA00022553"/>
    </source>
</evidence>
<dbReference type="SUPFAM" id="SSF81324">
    <property type="entry name" value="Voltage-gated potassium channels"/>
    <property type="match status" value="1"/>
</dbReference>
<feature type="compositionally biased region" description="Polar residues" evidence="15">
    <location>
        <begin position="326"/>
        <end position="335"/>
    </location>
</feature>
<evidence type="ECO:0000256" key="5">
    <source>
        <dbReference type="ARBA" id="ARBA00022673"/>
    </source>
</evidence>
<dbReference type="InterPro" id="IPR002048">
    <property type="entry name" value="EF_hand_dom"/>
</dbReference>
<dbReference type="PROSITE" id="PS50222">
    <property type="entry name" value="EF_HAND_2"/>
    <property type="match status" value="1"/>
</dbReference>
<name>A0ABN9TAN2_9DINO</name>
<dbReference type="InterPro" id="IPR027359">
    <property type="entry name" value="Volt_channel_dom_sf"/>
</dbReference>
<evidence type="ECO:0000256" key="7">
    <source>
        <dbReference type="ARBA" id="ARBA00022837"/>
    </source>
</evidence>
<proteinExistence type="predicted"/>
<evidence type="ECO:0000256" key="12">
    <source>
        <dbReference type="ARBA" id="ARBA00023180"/>
    </source>
</evidence>
<keyword evidence="5" id="KW-0107">Calcium channel</keyword>
<evidence type="ECO:0000313" key="19">
    <source>
        <dbReference type="Proteomes" id="UP001189429"/>
    </source>
</evidence>
<dbReference type="PANTHER" id="PTHR45628:SF7">
    <property type="entry name" value="VOLTAGE-DEPENDENT CALCIUM CHANNEL TYPE A SUBUNIT ALPHA-1"/>
    <property type="match status" value="1"/>
</dbReference>
<dbReference type="InterPro" id="IPR050599">
    <property type="entry name" value="VDCC_alpha-1_subunit"/>
</dbReference>
<evidence type="ECO:0000259" key="17">
    <source>
        <dbReference type="PROSITE" id="PS50222"/>
    </source>
</evidence>
<dbReference type="EMBL" id="CAUYUJ010014511">
    <property type="protein sequence ID" value="CAK0842186.1"/>
    <property type="molecule type" value="Genomic_DNA"/>
</dbReference>
<evidence type="ECO:0000256" key="8">
    <source>
        <dbReference type="ARBA" id="ARBA00022882"/>
    </source>
</evidence>
<keyword evidence="13" id="KW-0407">Ion channel</keyword>
<feature type="transmembrane region" description="Helical" evidence="16">
    <location>
        <begin position="37"/>
        <end position="63"/>
    </location>
</feature>
<keyword evidence="12" id="KW-0325">Glycoprotein</keyword>
<dbReference type="InterPro" id="IPR005821">
    <property type="entry name" value="Ion_trans_dom"/>
</dbReference>
<keyword evidence="8" id="KW-0851">Voltage-gated channel</keyword>
<keyword evidence="11 16" id="KW-0472">Membrane</keyword>
<evidence type="ECO:0000313" key="18">
    <source>
        <dbReference type="EMBL" id="CAK0842186.1"/>
    </source>
</evidence>
<comment type="caution">
    <text evidence="18">The sequence shown here is derived from an EMBL/GenBank/DDBJ whole genome shotgun (WGS) entry which is preliminary data.</text>
</comment>
<evidence type="ECO:0000256" key="14">
    <source>
        <dbReference type="SAM" id="Coils"/>
    </source>
</evidence>
<dbReference type="PANTHER" id="PTHR45628">
    <property type="entry name" value="VOLTAGE-DEPENDENT CALCIUM CHANNEL TYPE A SUBUNIT ALPHA-1"/>
    <property type="match status" value="1"/>
</dbReference>
<evidence type="ECO:0000256" key="2">
    <source>
        <dbReference type="ARBA" id="ARBA00022448"/>
    </source>
</evidence>
<accession>A0ABN9TAN2</accession>
<evidence type="ECO:0000256" key="16">
    <source>
        <dbReference type="SAM" id="Phobius"/>
    </source>
</evidence>
<keyword evidence="7" id="KW-0106">Calcium</keyword>
<keyword evidence="4" id="KW-0109">Calcium transport</keyword>
<keyword evidence="10" id="KW-0406">Ion transport</keyword>
<evidence type="ECO:0000256" key="13">
    <source>
        <dbReference type="ARBA" id="ARBA00023303"/>
    </source>
</evidence>
<feature type="transmembrane region" description="Helical" evidence="16">
    <location>
        <begin position="90"/>
        <end position="116"/>
    </location>
</feature>
<reference evidence="18" key="1">
    <citation type="submission" date="2023-10" db="EMBL/GenBank/DDBJ databases">
        <authorList>
            <person name="Chen Y."/>
            <person name="Shah S."/>
            <person name="Dougan E. K."/>
            <person name="Thang M."/>
            <person name="Chan C."/>
        </authorList>
    </citation>
    <scope>NUCLEOTIDE SEQUENCE [LARGE SCALE GENOMIC DNA]</scope>
</reference>
<evidence type="ECO:0000256" key="15">
    <source>
        <dbReference type="SAM" id="MobiDB-lite"/>
    </source>
</evidence>
<keyword evidence="14" id="KW-0175">Coiled coil</keyword>
<dbReference type="Gene3D" id="1.10.287.70">
    <property type="match status" value="1"/>
</dbReference>
<protein>
    <recommendedName>
        <fullName evidence="17">EF-hand domain-containing protein</fullName>
    </recommendedName>
</protein>
<feature type="coiled-coil region" evidence="14">
    <location>
        <begin position="208"/>
        <end position="235"/>
    </location>
</feature>
<gene>
    <name evidence="18" type="ORF">PCOR1329_LOCUS37173</name>
</gene>
<comment type="subcellular location">
    <subcellularLocation>
        <location evidence="1">Membrane</location>
        <topology evidence="1">Multi-pass membrane protein</topology>
    </subcellularLocation>
</comment>
<feature type="domain" description="EF-hand" evidence="17">
    <location>
        <begin position="228"/>
        <end position="263"/>
    </location>
</feature>
<evidence type="ECO:0000256" key="10">
    <source>
        <dbReference type="ARBA" id="ARBA00023065"/>
    </source>
</evidence>
<feature type="transmembrane region" description="Helical" evidence="16">
    <location>
        <begin position="181"/>
        <end position="208"/>
    </location>
</feature>